<dbReference type="eggNOG" id="COG3436">
    <property type="taxonomic scope" value="Bacteria"/>
</dbReference>
<dbReference type="InParanoid" id="C2KUW4"/>
<dbReference type="InterPro" id="IPR008878">
    <property type="entry name" value="Transposase_IS66_Orf2"/>
</dbReference>
<dbReference type="Proteomes" id="UP000004121">
    <property type="component" value="Unassembled WGS sequence"/>
</dbReference>
<proteinExistence type="predicted"/>
<organism evidence="1 2">
    <name type="scientific">Oribacterium sinus F0268</name>
    <dbReference type="NCBI Taxonomy" id="585501"/>
    <lineage>
        <taxon>Bacteria</taxon>
        <taxon>Bacillati</taxon>
        <taxon>Bacillota</taxon>
        <taxon>Clostridia</taxon>
        <taxon>Lachnospirales</taxon>
        <taxon>Lachnospiraceae</taxon>
        <taxon>Oribacterium</taxon>
    </lineage>
</organism>
<evidence type="ECO:0000313" key="2">
    <source>
        <dbReference type="Proteomes" id="UP000004121"/>
    </source>
</evidence>
<evidence type="ECO:0000313" key="1">
    <source>
        <dbReference type="EMBL" id="EEJ52453.1"/>
    </source>
</evidence>
<dbReference type="STRING" id="585501.HMPREF6123_0283"/>
<dbReference type="AlphaFoldDB" id="C2KUW4"/>
<sequence>MLNDASGFKHIYLCTGYTDLRRGIDGLIAVVNAGFKLDPRESGSIFLFCGRRCDRIKALLYEGDGWLLCYKRFTDGKLQWPRSTSEARTLTPQQYRWLMEGLSIDQKKAILPVKPELY</sequence>
<gene>
    <name evidence="1" type="ORF">HMPREF6123_0283</name>
</gene>
<protein>
    <submittedName>
        <fullName evidence="1">IS66 family element, Orf2 protein</fullName>
    </submittedName>
</protein>
<accession>C2KUW4</accession>
<dbReference type="HOGENOM" id="CLU_128110_0_2_9"/>
<dbReference type="PANTHER" id="PTHR36455:SF1">
    <property type="entry name" value="BLR8292 PROTEIN"/>
    <property type="match status" value="1"/>
</dbReference>
<dbReference type="OrthoDB" id="4956084at2"/>
<dbReference type="RefSeq" id="WP_007157818.1">
    <property type="nucleotide sequence ID" value="NZ_GG668535.1"/>
</dbReference>
<keyword evidence="2" id="KW-1185">Reference proteome</keyword>
<dbReference type="NCBIfam" id="NF033819">
    <property type="entry name" value="IS66_TnpB"/>
    <property type="match status" value="1"/>
</dbReference>
<name>C2KUW4_9FIRM</name>
<comment type="caution">
    <text evidence="1">The sequence shown here is derived from an EMBL/GenBank/DDBJ whole genome shotgun (WGS) entry which is preliminary data.</text>
</comment>
<dbReference type="Pfam" id="PF05717">
    <property type="entry name" value="TnpB_IS66"/>
    <property type="match status" value="1"/>
</dbReference>
<dbReference type="PANTHER" id="PTHR36455">
    <property type="match status" value="1"/>
</dbReference>
<reference evidence="1 2" key="1">
    <citation type="submission" date="2009-04" db="EMBL/GenBank/DDBJ databases">
        <authorList>
            <person name="Qin X."/>
            <person name="Bachman B."/>
            <person name="Battles P."/>
            <person name="Bell A."/>
            <person name="Bess C."/>
            <person name="Bickham C."/>
            <person name="Chaboub L."/>
            <person name="Chen D."/>
            <person name="Coyle M."/>
            <person name="Deiros D.R."/>
            <person name="Dinh H."/>
            <person name="Forbes L."/>
            <person name="Fowler G."/>
            <person name="Francisco L."/>
            <person name="Fu Q."/>
            <person name="Gubbala S."/>
            <person name="Hale W."/>
            <person name="Han Y."/>
            <person name="Hemphill L."/>
            <person name="Highlander S.K."/>
            <person name="Hirani K."/>
            <person name="Hogues M."/>
            <person name="Jackson L."/>
            <person name="Jakkamsetti A."/>
            <person name="Javaid M."/>
            <person name="Jiang H."/>
            <person name="Korchina V."/>
            <person name="Kovar C."/>
            <person name="Lara F."/>
            <person name="Lee S."/>
            <person name="Mata R."/>
            <person name="Mathew T."/>
            <person name="Moen C."/>
            <person name="Morales K."/>
            <person name="Munidasa M."/>
            <person name="Nazareth L."/>
            <person name="Ngo R."/>
            <person name="Nguyen L."/>
            <person name="Okwuonu G."/>
            <person name="Ongeri F."/>
            <person name="Patil S."/>
            <person name="Petrosino J."/>
            <person name="Pham C."/>
            <person name="Pham P."/>
            <person name="Pu L.-L."/>
            <person name="Puazo M."/>
            <person name="Raj R."/>
            <person name="Reid J."/>
            <person name="Rouhana J."/>
            <person name="Saada N."/>
            <person name="Shang Y."/>
            <person name="Simmons D."/>
            <person name="Thornton R."/>
            <person name="Warren J."/>
            <person name="Weissenberger G."/>
            <person name="Zhang J."/>
            <person name="Zhang L."/>
            <person name="Zhou C."/>
            <person name="Zhu D."/>
            <person name="Muzny D."/>
            <person name="Worley K."/>
            <person name="Gibbs R."/>
        </authorList>
    </citation>
    <scope>NUCLEOTIDE SEQUENCE [LARGE SCALE GENOMIC DNA]</scope>
    <source>
        <strain evidence="1 2">F0268</strain>
    </source>
</reference>
<dbReference type="EMBL" id="ACKX01000028">
    <property type="protein sequence ID" value="EEJ52453.1"/>
    <property type="molecule type" value="Genomic_DNA"/>
</dbReference>